<dbReference type="Proteomes" id="UP000276133">
    <property type="component" value="Unassembled WGS sequence"/>
</dbReference>
<dbReference type="EMBL" id="REGN01004697">
    <property type="protein sequence ID" value="RNA16474.1"/>
    <property type="molecule type" value="Genomic_DNA"/>
</dbReference>
<keyword evidence="2" id="KW-1185">Reference proteome</keyword>
<comment type="caution">
    <text evidence="1">The sequence shown here is derived from an EMBL/GenBank/DDBJ whole genome shotgun (WGS) entry which is preliminary data.</text>
</comment>
<evidence type="ECO:0000313" key="2">
    <source>
        <dbReference type="Proteomes" id="UP000276133"/>
    </source>
</evidence>
<sequence>MLCVKEFFYVLKLYTRARGFSNYHGRYFYVLRNKRMKKTCASKLLCNTDSMQTVDFASIALSLPSVLTSTCNNL</sequence>
<reference evidence="1 2" key="1">
    <citation type="journal article" date="2018" name="Sci. Rep.">
        <title>Genomic signatures of local adaptation to the degree of environmental predictability in rotifers.</title>
        <authorList>
            <person name="Franch-Gras L."/>
            <person name="Hahn C."/>
            <person name="Garcia-Roger E.M."/>
            <person name="Carmona M.J."/>
            <person name="Serra M."/>
            <person name="Gomez A."/>
        </authorList>
    </citation>
    <scope>NUCLEOTIDE SEQUENCE [LARGE SCALE GENOMIC DNA]</scope>
    <source>
        <strain evidence="1">HYR1</strain>
    </source>
</reference>
<proteinExistence type="predicted"/>
<dbReference type="AlphaFoldDB" id="A0A3M7QZC6"/>
<organism evidence="1 2">
    <name type="scientific">Brachionus plicatilis</name>
    <name type="common">Marine rotifer</name>
    <name type="synonym">Brachionus muelleri</name>
    <dbReference type="NCBI Taxonomy" id="10195"/>
    <lineage>
        <taxon>Eukaryota</taxon>
        <taxon>Metazoa</taxon>
        <taxon>Spiralia</taxon>
        <taxon>Gnathifera</taxon>
        <taxon>Rotifera</taxon>
        <taxon>Eurotatoria</taxon>
        <taxon>Monogononta</taxon>
        <taxon>Pseudotrocha</taxon>
        <taxon>Ploima</taxon>
        <taxon>Brachionidae</taxon>
        <taxon>Brachionus</taxon>
    </lineage>
</organism>
<accession>A0A3M7QZC6</accession>
<name>A0A3M7QZC6_BRAPC</name>
<protein>
    <submittedName>
        <fullName evidence="1">Uncharacterized protein</fullName>
    </submittedName>
</protein>
<evidence type="ECO:0000313" key="1">
    <source>
        <dbReference type="EMBL" id="RNA16474.1"/>
    </source>
</evidence>
<gene>
    <name evidence="1" type="ORF">BpHYR1_032598</name>
</gene>